<proteinExistence type="inferred from homology"/>
<keyword evidence="4" id="KW-1185">Reference proteome</keyword>
<dbReference type="CDD" id="cd06558">
    <property type="entry name" value="crotonase-like"/>
    <property type="match status" value="1"/>
</dbReference>
<dbReference type="SUPFAM" id="SSF52096">
    <property type="entry name" value="ClpP/crotonase"/>
    <property type="match status" value="1"/>
</dbReference>
<dbReference type="EMBL" id="QNRQ01000005">
    <property type="protein sequence ID" value="RBP39466.1"/>
    <property type="molecule type" value="Genomic_DNA"/>
</dbReference>
<protein>
    <submittedName>
        <fullName evidence="3">Vanillin synthase /trans-feruloyl-CoA hydratase</fullName>
    </submittedName>
</protein>
<dbReference type="InterPro" id="IPR001753">
    <property type="entry name" value="Enoyl-CoA_hydra/iso"/>
</dbReference>
<dbReference type="Gene3D" id="1.10.12.10">
    <property type="entry name" value="Lyase 2-enoyl-coa Hydratase, Chain A, domain 2"/>
    <property type="match status" value="1"/>
</dbReference>
<dbReference type="OrthoDB" id="9807606at2"/>
<dbReference type="GO" id="GO:0016829">
    <property type="term" value="F:lyase activity"/>
    <property type="evidence" value="ECO:0007669"/>
    <property type="project" value="UniProtKB-KW"/>
</dbReference>
<evidence type="ECO:0000313" key="3">
    <source>
        <dbReference type="EMBL" id="RBP39466.1"/>
    </source>
</evidence>
<evidence type="ECO:0000256" key="2">
    <source>
        <dbReference type="ARBA" id="ARBA00023239"/>
    </source>
</evidence>
<evidence type="ECO:0000256" key="1">
    <source>
        <dbReference type="ARBA" id="ARBA00005254"/>
    </source>
</evidence>
<dbReference type="GO" id="GO:0006635">
    <property type="term" value="P:fatty acid beta-oxidation"/>
    <property type="evidence" value="ECO:0007669"/>
    <property type="project" value="TreeGrafter"/>
</dbReference>
<comment type="similarity">
    <text evidence="1">Belongs to the enoyl-CoA hydratase/isomerase family.</text>
</comment>
<organism evidence="3 4">
    <name type="scientific">Eoetvoesiella caeni</name>
    <dbReference type="NCBI Taxonomy" id="645616"/>
    <lineage>
        <taxon>Bacteria</taxon>
        <taxon>Pseudomonadati</taxon>
        <taxon>Pseudomonadota</taxon>
        <taxon>Betaproteobacteria</taxon>
        <taxon>Burkholderiales</taxon>
        <taxon>Alcaligenaceae</taxon>
        <taxon>Eoetvoesiella</taxon>
    </lineage>
</organism>
<dbReference type="Proteomes" id="UP000253628">
    <property type="component" value="Unassembled WGS sequence"/>
</dbReference>
<dbReference type="PANTHER" id="PTHR11941">
    <property type="entry name" value="ENOYL-COA HYDRATASE-RELATED"/>
    <property type="match status" value="1"/>
</dbReference>
<dbReference type="Pfam" id="PF00378">
    <property type="entry name" value="ECH_1"/>
    <property type="match status" value="1"/>
</dbReference>
<evidence type="ECO:0000313" key="4">
    <source>
        <dbReference type="Proteomes" id="UP000253628"/>
    </source>
</evidence>
<gene>
    <name evidence="3" type="ORF">DFR37_105262</name>
</gene>
<dbReference type="InterPro" id="IPR029045">
    <property type="entry name" value="ClpP/crotonase-like_dom_sf"/>
</dbReference>
<dbReference type="AlphaFoldDB" id="A0A366HDX0"/>
<keyword evidence="2" id="KW-0456">Lyase</keyword>
<accession>A0A366HDX0</accession>
<comment type="caution">
    <text evidence="3">The sequence shown here is derived from an EMBL/GenBank/DDBJ whole genome shotgun (WGS) entry which is preliminary data.</text>
</comment>
<sequence>MTTSTQTETLVTLDIEDSIATITLTRPAKRNALSLRVVEQLRAAFESLPDTVRVAILAGEGPHFCAGLDLSELTEMDVGAGVQHSFKWYEAFSKIQFGRVPVVCVMQGAVVGGGLELASAAHVRVAEENAYFGLPEGQRGIFLGGGGSVRITKLIGFSRVTEMMLTGHVLDANEGKAINLAHYVTPSGQGMQKARELAARIATNAPLSNFAIMNALPLIAEQPMSHGLLTEALMASISQSAPEAKERVNAFLEKRAGKVSL</sequence>
<dbReference type="PANTHER" id="PTHR11941:SF54">
    <property type="entry name" value="ENOYL-COA HYDRATASE, MITOCHONDRIAL"/>
    <property type="match status" value="1"/>
</dbReference>
<dbReference type="RefSeq" id="WP_113933414.1">
    <property type="nucleotide sequence ID" value="NZ_JACCEU010000003.1"/>
</dbReference>
<reference evidence="3 4" key="1">
    <citation type="submission" date="2018-06" db="EMBL/GenBank/DDBJ databases">
        <title>Genomic Encyclopedia of Type Strains, Phase IV (KMG-IV): sequencing the most valuable type-strain genomes for metagenomic binning, comparative biology and taxonomic classification.</title>
        <authorList>
            <person name="Goeker M."/>
        </authorList>
    </citation>
    <scope>NUCLEOTIDE SEQUENCE [LARGE SCALE GENOMIC DNA]</scope>
    <source>
        <strain evidence="3 4">DSM 25520</strain>
    </source>
</reference>
<dbReference type="Gene3D" id="3.90.226.10">
    <property type="entry name" value="2-enoyl-CoA Hydratase, Chain A, domain 1"/>
    <property type="match status" value="1"/>
</dbReference>
<dbReference type="NCBIfam" id="NF006013">
    <property type="entry name" value="PRK08150.1"/>
    <property type="match status" value="1"/>
</dbReference>
<name>A0A366HDX0_9BURK</name>
<dbReference type="InterPro" id="IPR014748">
    <property type="entry name" value="Enoyl-CoA_hydra_C"/>
</dbReference>